<dbReference type="InterPro" id="IPR036388">
    <property type="entry name" value="WH-like_DNA-bd_sf"/>
</dbReference>
<evidence type="ECO:0000313" key="4">
    <source>
        <dbReference type="Proteomes" id="UP000503540"/>
    </source>
</evidence>
<dbReference type="EMBL" id="CP046172">
    <property type="protein sequence ID" value="QIS10656.1"/>
    <property type="molecule type" value="Genomic_DNA"/>
</dbReference>
<evidence type="ECO:0000259" key="2">
    <source>
        <dbReference type="Pfam" id="PF10400"/>
    </source>
</evidence>
<dbReference type="InterPro" id="IPR005149">
    <property type="entry name" value="Tscrpt_reg_PadR_N"/>
</dbReference>
<dbReference type="Pfam" id="PF10400">
    <property type="entry name" value="Vir_act_alpha_C"/>
    <property type="match status" value="1"/>
</dbReference>
<evidence type="ECO:0000313" key="3">
    <source>
        <dbReference type="EMBL" id="QIS10656.1"/>
    </source>
</evidence>
<dbReference type="InterPro" id="IPR036390">
    <property type="entry name" value="WH_DNA-bd_sf"/>
</dbReference>
<feature type="domain" description="Transcription regulator PadR C-terminal" evidence="2">
    <location>
        <begin position="99"/>
        <end position="179"/>
    </location>
</feature>
<dbReference type="KEGG" id="nah:F5544_13845"/>
<name>A0A6G9YC76_9NOCA</name>
<dbReference type="AlphaFoldDB" id="A0A6G9YC76"/>
<protein>
    <submittedName>
        <fullName evidence="3">PadR family transcriptional regulator</fullName>
    </submittedName>
</protein>
<organism evidence="3 4">
    <name type="scientific">Nocardia arthritidis</name>
    <dbReference type="NCBI Taxonomy" id="228602"/>
    <lineage>
        <taxon>Bacteria</taxon>
        <taxon>Bacillati</taxon>
        <taxon>Actinomycetota</taxon>
        <taxon>Actinomycetes</taxon>
        <taxon>Mycobacteriales</taxon>
        <taxon>Nocardiaceae</taxon>
        <taxon>Nocardia</taxon>
    </lineage>
</organism>
<dbReference type="InterPro" id="IPR018309">
    <property type="entry name" value="Tscrpt_reg_PadR_C"/>
</dbReference>
<dbReference type="Proteomes" id="UP000503540">
    <property type="component" value="Chromosome"/>
</dbReference>
<gene>
    <name evidence="3" type="ORF">F5544_13845</name>
</gene>
<dbReference type="SUPFAM" id="SSF46785">
    <property type="entry name" value="Winged helix' DNA-binding domain"/>
    <property type="match status" value="1"/>
</dbReference>
<dbReference type="Gene3D" id="1.10.10.10">
    <property type="entry name" value="Winged helix-like DNA-binding domain superfamily/Winged helix DNA-binding domain"/>
    <property type="match status" value="1"/>
</dbReference>
<feature type="domain" description="Transcription regulator PadR N-terminal" evidence="1">
    <location>
        <begin position="17"/>
        <end position="87"/>
    </location>
</feature>
<sequence>MSILECTMLVMSLRYALLGLLADGPASGYDLLRRFRESLDNVWPATQSQIYTELTKLADAELITVTDEGPRGRKEYTVTGVGRAELRDWLTGTRPKRVTRNEMLLRVFFLGEVGKEQAMEYLTGVENGAAKALGELAALKATVDWDDKDFSVYGRIAMEWGERFWAMNREWARWALGEIDSRRPEPRGKAPTGKG</sequence>
<dbReference type="PANTHER" id="PTHR43252">
    <property type="entry name" value="TRANSCRIPTIONAL REGULATOR YQJI"/>
    <property type="match status" value="1"/>
</dbReference>
<proteinExistence type="predicted"/>
<accession>A0A6G9YC76</accession>
<keyword evidence="4" id="KW-1185">Reference proteome</keyword>
<reference evidence="3 4" key="1">
    <citation type="journal article" date="2019" name="ACS Chem. Biol.">
        <title>Identification and Mobilization of a Cryptic Antibiotic Biosynthesis Gene Locus from a Human-Pathogenic Nocardia Isolate.</title>
        <authorList>
            <person name="Herisse M."/>
            <person name="Ishida K."/>
            <person name="Porter J.L."/>
            <person name="Howden B."/>
            <person name="Hertweck C."/>
            <person name="Stinear T.P."/>
            <person name="Pidot S.J."/>
        </authorList>
    </citation>
    <scope>NUCLEOTIDE SEQUENCE [LARGE SCALE GENOMIC DNA]</scope>
    <source>
        <strain evidence="3 4">AUSMDU00012717</strain>
    </source>
</reference>
<dbReference type="PANTHER" id="PTHR43252:SF2">
    <property type="entry name" value="TRANSCRIPTION REGULATOR, PADR-LIKE FAMILY"/>
    <property type="match status" value="1"/>
</dbReference>
<dbReference type="Pfam" id="PF03551">
    <property type="entry name" value="PadR"/>
    <property type="match status" value="1"/>
</dbReference>
<evidence type="ECO:0000259" key="1">
    <source>
        <dbReference type="Pfam" id="PF03551"/>
    </source>
</evidence>